<dbReference type="AlphaFoldDB" id="A0AAV2DJ14"/>
<comment type="subunit">
    <text evidence="1">Component of the TIM23 complex.</text>
</comment>
<dbReference type="Proteomes" id="UP001497516">
    <property type="component" value="Chromosome 2"/>
</dbReference>
<dbReference type="PROSITE" id="PS50969">
    <property type="entry name" value="FCP1"/>
    <property type="match status" value="1"/>
</dbReference>
<keyword evidence="1" id="KW-0809">Transit peptide</keyword>
<dbReference type="Pfam" id="PF03031">
    <property type="entry name" value="NIF"/>
    <property type="match status" value="1"/>
</dbReference>
<accession>A0AAV2DJ14</accession>
<keyword evidence="1" id="KW-0496">Mitochondrion</keyword>
<keyword evidence="1" id="KW-0653">Protein transport</keyword>
<sequence>MHKCTSSSYIKDCSTGAKLELIGLKGGDLIGLKALCYNSDDDYEKCVNSDDSETEEQGGDVPDELLSLGKLSLGPKEKLLVISLGGFLCHRVFKYRKNKVRIPRNRKPDADIGTFRIYKRPYCDDFVKFCLERFQVGIWSSSKESNLDDALDCVMGDLKKQLLFTWDQEECTITEFKCLDNKYKPIFLKDLNQLVESLSAKGTKYLATETLLIDSEPYKSLVNPPNTSIFPEEYTVSNVSDNDLGPEGKLRKYLDELSEAEDVPTFVKTNPFGKPAITSSHPDWSFYSKIIDVYGKK</sequence>
<comment type="subcellular location">
    <subcellularLocation>
        <location evidence="1">Mitochondrion inner membrane</location>
        <topology evidence="1">Single-pass membrane protein</topology>
    </subcellularLocation>
</comment>
<feature type="domain" description="FCP1 homology" evidence="2">
    <location>
        <begin position="73"/>
        <end position="257"/>
    </location>
</feature>
<keyword evidence="1" id="KW-0811">Translocation</keyword>
<dbReference type="SUPFAM" id="SSF56784">
    <property type="entry name" value="HAD-like"/>
    <property type="match status" value="1"/>
</dbReference>
<proteinExistence type="inferred from homology"/>
<dbReference type="SMART" id="SM00577">
    <property type="entry name" value="CPDc"/>
    <property type="match status" value="1"/>
</dbReference>
<evidence type="ECO:0000259" key="2">
    <source>
        <dbReference type="PROSITE" id="PS50969"/>
    </source>
</evidence>
<dbReference type="Gene3D" id="3.40.50.1000">
    <property type="entry name" value="HAD superfamily/HAD-like"/>
    <property type="match status" value="1"/>
</dbReference>
<dbReference type="InterPro" id="IPR023214">
    <property type="entry name" value="HAD_sf"/>
</dbReference>
<dbReference type="GO" id="GO:0015031">
    <property type="term" value="P:protein transport"/>
    <property type="evidence" value="ECO:0007669"/>
    <property type="project" value="UniProtKB-KW"/>
</dbReference>
<evidence type="ECO:0000313" key="3">
    <source>
        <dbReference type="EMBL" id="CAL1373084.1"/>
    </source>
</evidence>
<protein>
    <recommendedName>
        <fullName evidence="1">Mitochondrial import inner membrane translocase subunit TIM50</fullName>
    </recommendedName>
</protein>
<dbReference type="EMBL" id="OZ034815">
    <property type="protein sequence ID" value="CAL1373084.1"/>
    <property type="molecule type" value="Genomic_DNA"/>
</dbReference>
<dbReference type="InterPro" id="IPR050365">
    <property type="entry name" value="TIM50"/>
</dbReference>
<organism evidence="3 4">
    <name type="scientific">Linum trigynum</name>
    <dbReference type="NCBI Taxonomy" id="586398"/>
    <lineage>
        <taxon>Eukaryota</taxon>
        <taxon>Viridiplantae</taxon>
        <taxon>Streptophyta</taxon>
        <taxon>Embryophyta</taxon>
        <taxon>Tracheophyta</taxon>
        <taxon>Spermatophyta</taxon>
        <taxon>Magnoliopsida</taxon>
        <taxon>eudicotyledons</taxon>
        <taxon>Gunneridae</taxon>
        <taxon>Pentapetalae</taxon>
        <taxon>rosids</taxon>
        <taxon>fabids</taxon>
        <taxon>Malpighiales</taxon>
        <taxon>Linaceae</taxon>
        <taxon>Linum</taxon>
    </lineage>
</organism>
<dbReference type="PANTHER" id="PTHR12210">
    <property type="entry name" value="DULLARD PROTEIN PHOSPHATASE"/>
    <property type="match status" value="1"/>
</dbReference>
<dbReference type="GO" id="GO:0005744">
    <property type="term" value="C:TIM23 mitochondrial import inner membrane translocase complex"/>
    <property type="evidence" value="ECO:0007669"/>
    <property type="project" value="UniProtKB-UniRule"/>
</dbReference>
<comment type="function">
    <text evidence="1">Essential component of the TIM23 complex, a complex that mediates the translocation of transit peptide-containing proteins across the mitochondrial inner membrane.</text>
</comment>
<name>A0AAV2DJ14_9ROSI</name>
<comment type="similarity">
    <text evidence="1">Belongs to the TIM50 family.</text>
</comment>
<dbReference type="InterPro" id="IPR004274">
    <property type="entry name" value="FCP1_dom"/>
</dbReference>
<gene>
    <name evidence="3" type="ORF">LTRI10_LOCUS15036</name>
</gene>
<reference evidence="3 4" key="1">
    <citation type="submission" date="2024-04" db="EMBL/GenBank/DDBJ databases">
        <authorList>
            <person name="Fracassetti M."/>
        </authorList>
    </citation>
    <scope>NUCLEOTIDE SEQUENCE [LARGE SCALE GENOMIC DNA]</scope>
</reference>
<dbReference type="InterPro" id="IPR036412">
    <property type="entry name" value="HAD-like_sf"/>
</dbReference>
<keyword evidence="4" id="KW-1185">Reference proteome</keyword>
<keyword evidence="1" id="KW-0813">Transport</keyword>
<evidence type="ECO:0000313" key="4">
    <source>
        <dbReference type="Proteomes" id="UP001497516"/>
    </source>
</evidence>
<evidence type="ECO:0000256" key="1">
    <source>
        <dbReference type="RuleBase" id="RU365079"/>
    </source>
</evidence>